<comment type="caution">
    <text evidence="2">The sequence shown here is derived from an EMBL/GenBank/DDBJ whole genome shotgun (WGS) entry which is preliminary data.</text>
</comment>
<dbReference type="Proteomes" id="UP000037179">
    <property type="component" value="Unassembled WGS sequence"/>
</dbReference>
<dbReference type="InterPro" id="IPR032710">
    <property type="entry name" value="NTF2-like_dom_sf"/>
</dbReference>
<gene>
    <name evidence="2" type="ORF">NSK11_contig00024-0065</name>
</gene>
<dbReference type="Gene3D" id="3.10.450.50">
    <property type="match status" value="1"/>
</dbReference>
<organism evidence="2 3">
    <name type="scientific">Nocardia seriolae</name>
    <dbReference type="NCBI Taxonomy" id="37332"/>
    <lineage>
        <taxon>Bacteria</taxon>
        <taxon>Bacillati</taxon>
        <taxon>Actinomycetota</taxon>
        <taxon>Actinomycetes</taxon>
        <taxon>Mycobacteriales</taxon>
        <taxon>Nocardiaceae</taxon>
        <taxon>Nocardia</taxon>
    </lineage>
</organism>
<dbReference type="AlphaFoldDB" id="A0A0B8N212"/>
<proteinExistence type="predicted"/>
<accession>A0A0B8N212</accession>
<evidence type="ECO:0000313" key="2">
    <source>
        <dbReference type="EMBL" id="GAP27900.1"/>
    </source>
</evidence>
<reference evidence="2 3" key="2">
    <citation type="journal article" date="2016" name="Genome Announc.">
        <title>Draft Genome Sequence of Erythromycin- and Oxytetracycline-Sensitive Nocardia seriolae Strain U-1 (NBRC 110359).</title>
        <authorList>
            <person name="Imajoh M."/>
            <person name="Sukeda M."/>
            <person name="Shimizu M."/>
            <person name="Yamane J."/>
            <person name="Ohnishi K."/>
            <person name="Oshima S."/>
        </authorList>
    </citation>
    <scope>NUCLEOTIDE SEQUENCE [LARGE SCALE GENOMIC DNA]</scope>
    <source>
        <strain evidence="2 3">U-1</strain>
    </source>
</reference>
<dbReference type="InterPro" id="IPR037401">
    <property type="entry name" value="SnoaL-like"/>
</dbReference>
<protein>
    <recommendedName>
        <fullName evidence="1">SnoaL-like domain-containing protein</fullName>
    </recommendedName>
</protein>
<evidence type="ECO:0000313" key="3">
    <source>
        <dbReference type="Proteomes" id="UP000037179"/>
    </source>
</evidence>
<keyword evidence="3" id="KW-1185">Reference proteome</keyword>
<dbReference type="EMBL" id="BBYQ01000024">
    <property type="protein sequence ID" value="GAP27900.1"/>
    <property type="molecule type" value="Genomic_DNA"/>
</dbReference>
<dbReference type="Pfam" id="PF12680">
    <property type="entry name" value="SnoaL_2"/>
    <property type="match status" value="1"/>
</dbReference>
<name>A0A0B8N212_9NOCA</name>
<dbReference type="OrthoDB" id="5735022at2"/>
<feature type="domain" description="SnoaL-like" evidence="1">
    <location>
        <begin position="39"/>
        <end position="133"/>
    </location>
</feature>
<evidence type="ECO:0000259" key="1">
    <source>
        <dbReference type="Pfam" id="PF12680"/>
    </source>
</evidence>
<dbReference type="SUPFAM" id="SSF54427">
    <property type="entry name" value="NTF2-like"/>
    <property type="match status" value="1"/>
</dbReference>
<reference evidence="3" key="1">
    <citation type="submission" date="2015-07" db="EMBL/GenBank/DDBJ databases">
        <title>Nocardia seriolae U-1 whole genome shotgun sequence.</title>
        <authorList>
            <person name="Imajoh M."/>
            <person name="Fukumoto Y."/>
            <person name="Sukeda M."/>
            <person name="Yamane J."/>
            <person name="Yamasaki K."/>
            <person name="Shimizu M."/>
            <person name="Ohnishi K."/>
            <person name="Oshima S."/>
        </authorList>
    </citation>
    <scope>NUCLEOTIDE SEQUENCE [LARGE SCALE GENOMIC DNA]</scope>
    <source>
        <strain evidence="3">U-1</strain>
    </source>
</reference>
<sequence>MCPTAFGNPGGSVSSRALAHHLEDTVPANPTAAELMATVEASPRAVGAHDKAAWVGLFAENGSVEDPVGSRPHVGRAAIERFYDTFIAPNGIVFDVANDVVCGMTVFRDLSIATTMSTGVTLHVPMHLRYDLVDADGALKIRALRAHWELAGMIGQLLGSGVQGLLAGAKLGPQLLGNQGVGGAVGFMSGLRGVGKPGKQAAGRLLNALGRGDAADARSTLAPVPRLEWGTDGTMSLEDFTVRVKGLRWSKPIAAGRTVTATVETRQGPGIAELDFTAGLRVESARIFVQGS</sequence>